<dbReference type="Proteomes" id="UP000031390">
    <property type="component" value="Unassembled WGS sequence"/>
</dbReference>
<name>A0A0C1GJ68_9NEIS</name>
<dbReference type="AlphaFoldDB" id="A0A0C1GJ68"/>
<comment type="caution">
    <text evidence="1">The sequence shown here is derived from an EMBL/GenBank/DDBJ whole genome shotgun (WGS) entry which is preliminary data.</text>
</comment>
<accession>A0A0C1GJ68</accession>
<evidence type="ECO:0000313" key="1">
    <source>
        <dbReference type="EMBL" id="KIC06575.1"/>
    </source>
</evidence>
<evidence type="ECO:0000313" key="2">
    <source>
        <dbReference type="Proteomes" id="UP000031390"/>
    </source>
</evidence>
<gene>
    <name evidence="1" type="ORF">MCC93_19890</name>
</gene>
<organism evidence="1 2">
    <name type="scientific">Morococcus cerebrosus</name>
    <dbReference type="NCBI Taxonomy" id="1056807"/>
    <lineage>
        <taxon>Bacteria</taxon>
        <taxon>Pseudomonadati</taxon>
        <taxon>Pseudomonadota</taxon>
        <taxon>Betaproteobacteria</taxon>
        <taxon>Neisseriales</taxon>
        <taxon>Neisseriaceae</taxon>
        <taxon>Morococcus</taxon>
    </lineage>
</organism>
<proteinExistence type="predicted"/>
<sequence length="39" mass="4525">MFILIYWFMKGKRSSENSGRDADKPFCLLSDDLLILMGI</sequence>
<reference evidence="1 2" key="1">
    <citation type="submission" date="2014-12" db="EMBL/GenBank/DDBJ databases">
        <title>Genome sequence of Morococcus cerebrosus.</title>
        <authorList>
            <person name="Shin S.-K."/>
            <person name="Yi H."/>
        </authorList>
    </citation>
    <scope>NUCLEOTIDE SEQUENCE [LARGE SCALE GENOMIC DNA]</scope>
    <source>
        <strain evidence="1 2">CIP 81.93</strain>
    </source>
</reference>
<protein>
    <submittedName>
        <fullName evidence="1">Uncharacterized protein</fullName>
    </submittedName>
</protein>
<dbReference type="PATRIC" id="fig|1056807.3.peg.1909"/>
<dbReference type="EMBL" id="JUFZ01000096">
    <property type="protein sequence ID" value="KIC06575.1"/>
    <property type="molecule type" value="Genomic_DNA"/>
</dbReference>